<protein>
    <submittedName>
        <fullName evidence="1">Uncharacterized protein</fullName>
    </submittedName>
</protein>
<evidence type="ECO:0000313" key="2">
    <source>
        <dbReference type="Proteomes" id="UP000051311"/>
    </source>
</evidence>
<name>A0A0R1NH23_9LACO</name>
<dbReference type="PATRIC" id="fig|1423748.3.peg.440"/>
<gene>
    <name evidence="1" type="ORF">FC37_GL000416</name>
</gene>
<dbReference type="Proteomes" id="UP000051311">
    <property type="component" value="Unassembled WGS sequence"/>
</dbReference>
<proteinExistence type="predicted"/>
<dbReference type="EMBL" id="AZEL01000079">
    <property type="protein sequence ID" value="KRL19735.1"/>
    <property type="molecule type" value="Genomic_DNA"/>
</dbReference>
<accession>A0A0R1NH23</accession>
<comment type="caution">
    <text evidence="1">The sequence shown here is derived from an EMBL/GenBank/DDBJ whole genome shotgun (WGS) entry which is preliminary data.</text>
</comment>
<evidence type="ECO:0000313" key="1">
    <source>
        <dbReference type="EMBL" id="KRL19735.1"/>
    </source>
</evidence>
<dbReference type="STRING" id="1423748.FC37_GL000416"/>
<organism evidence="1 2">
    <name type="scientific">Lactobacillus gallinarum DSM 10532 = JCM 2011</name>
    <dbReference type="NCBI Taxonomy" id="1423748"/>
    <lineage>
        <taxon>Bacteria</taxon>
        <taxon>Bacillati</taxon>
        <taxon>Bacillota</taxon>
        <taxon>Bacilli</taxon>
        <taxon>Lactobacillales</taxon>
        <taxon>Lactobacillaceae</taxon>
        <taxon>Lactobacillus</taxon>
    </lineage>
</organism>
<reference evidence="1 2" key="1">
    <citation type="journal article" date="2015" name="Genome Announc.">
        <title>Expanding the biotechnology potential of lactobacilli through comparative genomics of 213 strains and associated genera.</title>
        <authorList>
            <person name="Sun Z."/>
            <person name="Harris H.M."/>
            <person name="McCann A."/>
            <person name="Guo C."/>
            <person name="Argimon S."/>
            <person name="Zhang W."/>
            <person name="Yang X."/>
            <person name="Jeffery I.B."/>
            <person name="Cooney J.C."/>
            <person name="Kagawa T.F."/>
            <person name="Liu W."/>
            <person name="Song Y."/>
            <person name="Salvetti E."/>
            <person name="Wrobel A."/>
            <person name="Rasinkangas P."/>
            <person name="Parkhill J."/>
            <person name="Rea M.C."/>
            <person name="O'Sullivan O."/>
            <person name="Ritari J."/>
            <person name="Douillard F.P."/>
            <person name="Paul Ross R."/>
            <person name="Yang R."/>
            <person name="Briner A.E."/>
            <person name="Felis G.E."/>
            <person name="de Vos W.M."/>
            <person name="Barrangou R."/>
            <person name="Klaenhammer T.R."/>
            <person name="Caufield P.W."/>
            <person name="Cui Y."/>
            <person name="Zhang H."/>
            <person name="O'Toole P.W."/>
        </authorList>
    </citation>
    <scope>NUCLEOTIDE SEQUENCE [LARGE SCALE GENOMIC DNA]</scope>
    <source>
        <strain evidence="1 2">DSM 10532</strain>
    </source>
</reference>
<sequence length="57" mass="6471">MSLIAAVIRTIAGRRGGQYTYRTIVLGKKTLRSSHSLGKVLLINFCDNFFIFLWLLP</sequence>
<dbReference type="AlphaFoldDB" id="A0A0R1NH23"/>